<dbReference type="InterPro" id="IPR041588">
    <property type="entry name" value="Integrase_H2C2"/>
</dbReference>
<proteinExistence type="predicted"/>
<keyword evidence="3" id="KW-1185">Reference proteome</keyword>
<sequence>MMQQELCRRGCTWDDALPPDILGQWKLWLEDLDQLNALDIPRCVKPVGFGEIAQAQLHHFADASEAGYGTATYLRVLNQQGHIREEYWPNIALDVSLSSDDQEVKREVAANAISVCDSIKPTDQLISYFSDWRKLKRTAAWFLRLKAVLLEKARWRKRLQDEQTSRSRSRLTDGQRFMVTPRSNTLTVDDLSEAEAAVIQYCQQQQFKEEFAALSSKKSAVSRQSAIYRLDPVLDGGLLRVGGRLSRGAMPEEAKHPVILSKEQHISTLILKHVHESLGHAGRAHTLSSVRRRFWITKANAAVRKIITECSFCRRYNGRLLEQKMANLPEVRIQPDLPPFTNTGVDYFGPVEVRKGRGTCKRYGAIFTCLASRAVHLEVAASLETDACIKALRRFISRRGQVTHMVSDNGTNFIGADRELKEALAALNHQQIEGVLSQAGIHWSFNPPTGSHHGGVWERMIRSIRRVLSSVLRQQTLDDDGLHTVFCEAEAILNDRPLTKLSDDSNDLEPLTPNHVLLLKGKPALPPGVFEPHDLYVRRRWRQVQYIADLFWRRWVREYLPLLQERQKWNEKRRSLKAGDIVVIMDASAPRGSWPLARVVEVFSDKQGLSLKLTGNVDENWRTFKQRFHLYVAAMGLETKPEARKAIEVFNTFVFDSPDESEKLDVVLGKFDAHCSPKKNETYERYVFRSRSQRQHEPFDSFLTDLRIKAQSCNFAMLKDSMIRDQIVIGVEDKKVRERLLRETELTLAGAIKICQASELSQKHVKTFSEMSAVASAQVSDSVGAVSYQRGRCIQTRPAQQSEDVMINCKRCDSQHKPRQCPAFGKQCSSCQGKNHFAKQCFSKRKEGKKGKTVNLVEEPEPRSLLVCEQINNPDNVHDVTREDKWIAPLMINGTVVTMRLDTGVKANLISMCDVKAMKNKPQIKRK</sequence>
<dbReference type="Pfam" id="PF17921">
    <property type="entry name" value="Integrase_H2C2"/>
    <property type="match status" value="1"/>
</dbReference>
<protein>
    <recommendedName>
        <fullName evidence="1">Integrase catalytic domain-containing protein</fullName>
    </recommendedName>
</protein>
<dbReference type="Pfam" id="PF05380">
    <property type="entry name" value="Peptidase_A17"/>
    <property type="match status" value="1"/>
</dbReference>
<dbReference type="GO" id="GO:0003676">
    <property type="term" value="F:nucleic acid binding"/>
    <property type="evidence" value="ECO:0007669"/>
    <property type="project" value="InterPro"/>
</dbReference>
<organism evidence="2 3">
    <name type="scientific">Merluccius polli</name>
    <name type="common">Benguela hake</name>
    <name type="synonym">Merluccius cadenati</name>
    <dbReference type="NCBI Taxonomy" id="89951"/>
    <lineage>
        <taxon>Eukaryota</taxon>
        <taxon>Metazoa</taxon>
        <taxon>Chordata</taxon>
        <taxon>Craniata</taxon>
        <taxon>Vertebrata</taxon>
        <taxon>Euteleostomi</taxon>
        <taxon>Actinopterygii</taxon>
        <taxon>Neopterygii</taxon>
        <taxon>Teleostei</taxon>
        <taxon>Neoteleostei</taxon>
        <taxon>Acanthomorphata</taxon>
        <taxon>Zeiogadaria</taxon>
        <taxon>Gadariae</taxon>
        <taxon>Gadiformes</taxon>
        <taxon>Gadoidei</taxon>
        <taxon>Merlucciidae</taxon>
        <taxon>Merluccius</taxon>
    </lineage>
</organism>
<dbReference type="PANTHER" id="PTHR47331:SF1">
    <property type="entry name" value="GAG-LIKE PROTEIN"/>
    <property type="match status" value="1"/>
</dbReference>
<dbReference type="SUPFAM" id="SSF53098">
    <property type="entry name" value="Ribonuclease H-like"/>
    <property type="match status" value="1"/>
</dbReference>
<evidence type="ECO:0000259" key="1">
    <source>
        <dbReference type="PROSITE" id="PS50994"/>
    </source>
</evidence>
<dbReference type="Pfam" id="PF18701">
    <property type="entry name" value="DUF5641"/>
    <property type="match status" value="1"/>
</dbReference>
<reference evidence="2" key="1">
    <citation type="journal article" date="2023" name="Front. Mar. Sci.">
        <title>A new Merluccius polli reference genome to investigate the effects of global change in West African waters.</title>
        <authorList>
            <person name="Mateo J.L."/>
            <person name="Blanco-Fernandez C."/>
            <person name="Garcia-Vazquez E."/>
            <person name="Machado-Schiaffino G."/>
        </authorList>
    </citation>
    <scope>NUCLEOTIDE SEQUENCE</scope>
    <source>
        <strain evidence="2">C29</strain>
        <tissue evidence="2">Fin</tissue>
    </source>
</reference>
<dbReference type="Gene3D" id="3.30.420.10">
    <property type="entry name" value="Ribonuclease H-like superfamily/Ribonuclease H"/>
    <property type="match status" value="1"/>
</dbReference>
<dbReference type="GO" id="GO:0015074">
    <property type="term" value="P:DNA integration"/>
    <property type="evidence" value="ECO:0007669"/>
    <property type="project" value="InterPro"/>
</dbReference>
<evidence type="ECO:0000313" key="2">
    <source>
        <dbReference type="EMBL" id="KAK0147805.1"/>
    </source>
</evidence>
<name>A0AA47MX49_MERPO</name>
<dbReference type="InterPro" id="IPR036397">
    <property type="entry name" value="RNaseH_sf"/>
</dbReference>
<dbReference type="InterPro" id="IPR012337">
    <property type="entry name" value="RNaseH-like_sf"/>
</dbReference>
<dbReference type="Proteomes" id="UP001174136">
    <property type="component" value="Unassembled WGS sequence"/>
</dbReference>
<dbReference type="PANTHER" id="PTHR47331">
    <property type="entry name" value="PHD-TYPE DOMAIN-CONTAINING PROTEIN"/>
    <property type="match status" value="1"/>
</dbReference>
<dbReference type="PROSITE" id="PS50994">
    <property type="entry name" value="INTEGRASE"/>
    <property type="match status" value="1"/>
</dbReference>
<dbReference type="InterPro" id="IPR040676">
    <property type="entry name" value="DUF5641"/>
</dbReference>
<comment type="caution">
    <text evidence="2">The sequence shown here is derived from an EMBL/GenBank/DDBJ whole genome shotgun (WGS) entry which is preliminary data.</text>
</comment>
<accession>A0AA47MX49</accession>
<evidence type="ECO:0000313" key="3">
    <source>
        <dbReference type="Proteomes" id="UP001174136"/>
    </source>
</evidence>
<dbReference type="InterPro" id="IPR008042">
    <property type="entry name" value="Retrotrans_Pao"/>
</dbReference>
<dbReference type="AlphaFoldDB" id="A0AA47MX49"/>
<dbReference type="InterPro" id="IPR001584">
    <property type="entry name" value="Integrase_cat-core"/>
</dbReference>
<feature type="domain" description="Integrase catalytic" evidence="1">
    <location>
        <begin position="334"/>
        <end position="521"/>
    </location>
</feature>
<gene>
    <name evidence="2" type="ORF">N1851_012496</name>
</gene>
<dbReference type="EMBL" id="JAOPHQ010002280">
    <property type="protein sequence ID" value="KAK0147805.1"/>
    <property type="molecule type" value="Genomic_DNA"/>
</dbReference>
<dbReference type="Gene3D" id="1.10.340.70">
    <property type="match status" value="1"/>
</dbReference>